<proteinExistence type="inferred from homology"/>
<name>A0A5J4L619_9ZZZZ</name>
<dbReference type="InterPro" id="IPR051060">
    <property type="entry name" value="Carbamoyltrans_HypF-like"/>
</dbReference>
<dbReference type="GO" id="GO:0008270">
    <property type="term" value="F:zinc ion binding"/>
    <property type="evidence" value="ECO:0007669"/>
    <property type="project" value="UniProtKB-KW"/>
</dbReference>
<dbReference type="InterPro" id="IPR017945">
    <property type="entry name" value="DHBP_synth_RibB-like_a/b_dom"/>
</dbReference>
<dbReference type="Pfam" id="PF01300">
    <property type="entry name" value="Sua5_yciO_yrdC"/>
    <property type="match status" value="1"/>
</dbReference>
<keyword evidence="4" id="KW-0479">Metal-binding</keyword>
<comment type="catalytic activity">
    <reaction evidence="7">
        <text>C-terminal L-cysteinyl-[HypE protein] + carbamoyl phosphate + ATP + H2O = C-terminal S-carboxamide-L-cysteinyl-[HypE protein] + AMP + phosphate + diphosphate + H(+)</text>
        <dbReference type="Rhea" id="RHEA:55636"/>
        <dbReference type="Rhea" id="RHEA-COMP:14247"/>
        <dbReference type="Rhea" id="RHEA-COMP:14392"/>
        <dbReference type="ChEBI" id="CHEBI:15377"/>
        <dbReference type="ChEBI" id="CHEBI:15378"/>
        <dbReference type="ChEBI" id="CHEBI:30616"/>
        <dbReference type="ChEBI" id="CHEBI:33019"/>
        <dbReference type="ChEBI" id="CHEBI:43474"/>
        <dbReference type="ChEBI" id="CHEBI:58228"/>
        <dbReference type="ChEBI" id="CHEBI:76913"/>
        <dbReference type="ChEBI" id="CHEBI:139126"/>
        <dbReference type="ChEBI" id="CHEBI:456215"/>
    </reaction>
</comment>
<dbReference type="GO" id="GO:0016743">
    <property type="term" value="F:carboxyl- or carbamoyltransferase activity"/>
    <property type="evidence" value="ECO:0007669"/>
    <property type="project" value="InterPro"/>
</dbReference>
<reference evidence="12" key="1">
    <citation type="submission" date="2019-10" db="EMBL/GenBank/DDBJ databases">
        <title>Metagenomic sequencing of thiosulfate-disproportionating enrichment culture.</title>
        <authorList>
            <person name="Umezawa K."/>
            <person name="Kojima H."/>
            <person name="Fukui M."/>
        </authorList>
    </citation>
    <scope>NUCLEOTIDE SEQUENCE</scope>
    <source>
        <strain evidence="12">45J</strain>
    </source>
</reference>
<dbReference type="EMBL" id="BLAB01000001">
    <property type="protein sequence ID" value="GER94207.1"/>
    <property type="molecule type" value="Genomic_DNA"/>
</dbReference>
<feature type="domain" description="Acylphosphatase-like" evidence="10">
    <location>
        <begin position="3"/>
        <end position="87"/>
    </location>
</feature>
<protein>
    <recommendedName>
        <fullName evidence="8">Carbamoyl phosphate-converting enzyme HypF</fullName>
    </recommendedName>
    <alternativeName>
        <fullName evidence="9">[NiFe]-hydrogenase maturation factor HypF</fullName>
    </alternativeName>
</protein>
<sequence>MNRILISIKGIVQGVGFRPFIYNLAKSLNLKGYVKNTSDGVIIDVEGESLNEFIIFIRDKCPPIAKIESIETEKLPFNGYDDFIIVESIDTGRFTLISPDVSICNDCLKELLDPSDRRYLYPFINCTNCGPRYSITQRVPYDRPNTTMSVFNMCHECLSEYNDPRSRRFHAQPNACHECGPKLEFTPHSSQFTVNKKENPIEAAIELLKHGGIVAIKGLGGFHLCCDAENEDAVKRLRGKKRRSNKPFALMSPDIEAIRQFCEISDIEEKLLTDRRRPIVLLKKRGNGQEAIGRYRIGKRLPEEIAPNNKYLGFMLPYTPLHYLLFYYPPNQFTVHRSLFTAHFDALVMTSGNLSEEPVVISNDEAISKLSDIADAFVMHNRDIFMRVDDSVVKVIGGRHKISFIRRARGYTPEPIKLNDDGPDVLGCGADIKNTFTITRGSYAIVSQHIGDMENLETLKFFEETLDNLKQVYRANPVAIAYDLHPNYLSTQWALLQSQISNFKSQTNHKSQVLNFQYSSPITRHLLPVFYGIQHHYAHIASVMAEKGLKDKVIGVAFDGTGYGTDGNLWGGEFLICDLKGFERVAHFKYIPLPGSDRAIRECWRTAISYISQSVKMSEMSSAIQNPKFKIQNLRFDASLIWDCLDSIGFVDRYSRERIENILKLIDNKQFSPLSSGAGRLFDAVSAITGLCDENTFEGEAAIALENMVHSLRFTVHSEKYPYEILDTNTYSPMIVDFSEMILEIIKDIKLKKDKGLIVIKFHNTLIDVITETVDRISKKYRIRNVALSGGVFQNEYLLDGTISQLLASGFNVHTNEKVPCNDAGISLGQAYIAREMVKAKQLAE</sequence>
<dbReference type="InterPro" id="IPR001792">
    <property type="entry name" value="Acylphosphatase-like_dom"/>
</dbReference>
<keyword evidence="6" id="KW-0862">Zinc</keyword>
<evidence type="ECO:0000256" key="7">
    <source>
        <dbReference type="ARBA" id="ARBA00048220"/>
    </source>
</evidence>
<dbReference type="GO" id="GO:0016874">
    <property type="term" value="F:ligase activity"/>
    <property type="evidence" value="ECO:0007669"/>
    <property type="project" value="UniProtKB-KW"/>
</dbReference>
<evidence type="ECO:0000256" key="8">
    <source>
        <dbReference type="ARBA" id="ARBA00075001"/>
    </source>
</evidence>
<dbReference type="Gene3D" id="3.30.420.360">
    <property type="match status" value="1"/>
</dbReference>
<evidence type="ECO:0000256" key="3">
    <source>
        <dbReference type="ARBA" id="ARBA00022598"/>
    </source>
</evidence>
<comment type="similarity">
    <text evidence="2">Belongs to the carbamoyltransferase HypF family.</text>
</comment>
<evidence type="ECO:0000256" key="1">
    <source>
        <dbReference type="ARBA" id="ARBA00004711"/>
    </source>
</evidence>
<evidence type="ECO:0000256" key="6">
    <source>
        <dbReference type="ARBA" id="ARBA00022833"/>
    </source>
</evidence>
<dbReference type="PIRSF" id="PIRSF006256">
    <property type="entry name" value="CMPcnvr_hdrg_mat"/>
    <property type="match status" value="1"/>
</dbReference>
<dbReference type="PROSITE" id="PS00150">
    <property type="entry name" value="ACYLPHOSPHATASE_1"/>
    <property type="match status" value="1"/>
</dbReference>
<dbReference type="Pfam" id="PF17788">
    <property type="entry name" value="HypF_C"/>
    <property type="match status" value="1"/>
</dbReference>
<evidence type="ECO:0000313" key="12">
    <source>
        <dbReference type="EMBL" id="GER94207.1"/>
    </source>
</evidence>
<dbReference type="UniPathway" id="UPA00335"/>
<gene>
    <name evidence="12" type="ORF">A45J_1967</name>
</gene>
<dbReference type="AlphaFoldDB" id="A0A5J4L619"/>
<dbReference type="InterPro" id="IPR055128">
    <property type="entry name" value="HypF_C_2"/>
</dbReference>
<dbReference type="Pfam" id="PF07503">
    <property type="entry name" value="zf-HYPF"/>
    <property type="match status" value="2"/>
</dbReference>
<dbReference type="PROSITE" id="PS51160">
    <property type="entry name" value="ACYLPHOSPHATASE_3"/>
    <property type="match status" value="1"/>
</dbReference>
<dbReference type="InterPro" id="IPR017968">
    <property type="entry name" value="Acylphosphatase_CS"/>
</dbReference>
<dbReference type="Gene3D" id="3.30.420.40">
    <property type="match status" value="1"/>
</dbReference>
<keyword evidence="5" id="KW-0863">Zinc-finger</keyword>
<keyword evidence="3" id="KW-0436">Ligase</keyword>
<evidence type="ECO:0000256" key="4">
    <source>
        <dbReference type="ARBA" id="ARBA00022723"/>
    </source>
</evidence>
<dbReference type="Gene3D" id="3.30.110.120">
    <property type="match status" value="1"/>
</dbReference>
<evidence type="ECO:0000259" key="10">
    <source>
        <dbReference type="PROSITE" id="PS51160"/>
    </source>
</evidence>
<dbReference type="GO" id="GO:0051604">
    <property type="term" value="P:protein maturation"/>
    <property type="evidence" value="ECO:0007669"/>
    <property type="project" value="TreeGrafter"/>
</dbReference>
<dbReference type="FunFam" id="3.30.420.40:FF:000124">
    <property type="entry name" value="Carbamoyltransferase HypF"/>
    <property type="match status" value="1"/>
</dbReference>
<dbReference type="SUPFAM" id="SSF54975">
    <property type="entry name" value="Acylphosphatase/BLUF domain-like"/>
    <property type="match status" value="1"/>
</dbReference>
<feature type="domain" description="YrdC-like" evidence="11">
    <location>
        <begin position="198"/>
        <end position="410"/>
    </location>
</feature>
<evidence type="ECO:0000256" key="2">
    <source>
        <dbReference type="ARBA" id="ARBA00008097"/>
    </source>
</evidence>
<dbReference type="Pfam" id="PF00708">
    <property type="entry name" value="Acylphosphatase"/>
    <property type="match status" value="1"/>
</dbReference>
<comment type="caution">
    <text evidence="12">The sequence shown here is derived from an EMBL/GenBank/DDBJ whole genome shotgun (WGS) entry which is preliminary data.</text>
</comment>
<comment type="pathway">
    <text evidence="1">Protein modification; [NiFe] hydrogenase maturation.</text>
</comment>
<organism evidence="12">
    <name type="scientific">hot springs metagenome</name>
    <dbReference type="NCBI Taxonomy" id="433727"/>
    <lineage>
        <taxon>unclassified sequences</taxon>
        <taxon>metagenomes</taxon>
        <taxon>ecological metagenomes</taxon>
    </lineage>
</organism>
<dbReference type="Pfam" id="PF22521">
    <property type="entry name" value="HypF_C_2"/>
    <property type="match status" value="1"/>
</dbReference>
<dbReference type="PROSITE" id="PS51163">
    <property type="entry name" value="YRDC"/>
    <property type="match status" value="1"/>
</dbReference>
<dbReference type="GO" id="GO:0003725">
    <property type="term" value="F:double-stranded RNA binding"/>
    <property type="evidence" value="ECO:0007669"/>
    <property type="project" value="InterPro"/>
</dbReference>
<keyword evidence="12" id="KW-0808">Transferase</keyword>
<dbReference type="NCBIfam" id="TIGR00143">
    <property type="entry name" value="hypF"/>
    <property type="match status" value="1"/>
</dbReference>
<dbReference type="InterPro" id="IPR041440">
    <property type="entry name" value="HypF_C"/>
</dbReference>
<evidence type="ECO:0000256" key="5">
    <source>
        <dbReference type="ARBA" id="ARBA00022771"/>
    </source>
</evidence>
<dbReference type="InterPro" id="IPR036046">
    <property type="entry name" value="Acylphosphatase-like_dom_sf"/>
</dbReference>
<accession>A0A5J4L619</accession>
<dbReference type="InterPro" id="IPR006070">
    <property type="entry name" value="Sua5-like_dom"/>
</dbReference>
<dbReference type="SUPFAM" id="SSF55821">
    <property type="entry name" value="YrdC/RibB"/>
    <property type="match status" value="1"/>
</dbReference>
<evidence type="ECO:0000259" key="11">
    <source>
        <dbReference type="PROSITE" id="PS51163"/>
    </source>
</evidence>
<dbReference type="Gene3D" id="3.90.870.50">
    <property type="match status" value="1"/>
</dbReference>
<dbReference type="PANTHER" id="PTHR42959">
    <property type="entry name" value="CARBAMOYLTRANSFERASE"/>
    <property type="match status" value="1"/>
</dbReference>
<dbReference type="InterPro" id="IPR004421">
    <property type="entry name" value="Carbamoyltransferase_HypF"/>
</dbReference>
<dbReference type="PANTHER" id="PTHR42959:SF1">
    <property type="entry name" value="CARBAMOYLTRANSFERASE HYPF"/>
    <property type="match status" value="1"/>
</dbReference>
<dbReference type="InterPro" id="IPR011125">
    <property type="entry name" value="Znf_HypF"/>
</dbReference>
<evidence type="ECO:0000256" key="9">
    <source>
        <dbReference type="ARBA" id="ARBA00078219"/>
    </source>
</evidence>